<feature type="transmembrane region" description="Helical" evidence="1">
    <location>
        <begin position="247"/>
        <end position="270"/>
    </location>
</feature>
<reference evidence="2 3" key="1">
    <citation type="submission" date="2020-01" db="EMBL/GenBank/DDBJ databases">
        <title>Kibdelosporangium persica a novel Actinomycetes from a hot desert in Iran.</title>
        <authorList>
            <person name="Safaei N."/>
            <person name="Zaburannyi N."/>
            <person name="Mueller R."/>
            <person name="Wink J."/>
        </authorList>
    </citation>
    <scope>NUCLEOTIDE SEQUENCE [LARGE SCALE GENOMIC DNA]</scope>
    <source>
        <strain evidence="2 3">4NS15</strain>
    </source>
</reference>
<name>A0ABX2F1M6_9PSEU</name>
<dbReference type="EMBL" id="JAAATY010000005">
    <property type="protein sequence ID" value="NRN65216.1"/>
    <property type="molecule type" value="Genomic_DNA"/>
</dbReference>
<gene>
    <name evidence="2" type="ORF">GC106_24260</name>
</gene>
<feature type="transmembrane region" description="Helical" evidence="1">
    <location>
        <begin position="203"/>
        <end position="227"/>
    </location>
</feature>
<feature type="transmembrane region" description="Helical" evidence="1">
    <location>
        <begin position="401"/>
        <end position="421"/>
    </location>
</feature>
<feature type="transmembrane region" description="Helical" evidence="1">
    <location>
        <begin position="577"/>
        <end position="597"/>
    </location>
</feature>
<feature type="transmembrane region" description="Helical" evidence="1">
    <location>
        <begin position="433"/>
        <end position="452"/>
    </location>
</feature>
<evidence type="ECO:0000313" key="3">
    <source>
        <dbReference type="Proteomes" id="UP000763557"/>
    </source>
</evidence>
<feature type="transmembrane region" description="Helical" evidence="1">
    <location>
        <begin position="609"/>
        <end position="631"/>
    </location>
</feature>
<feature type="transmembrane region" description="Helical" evidence="1">
    <location>
        <begin position="153"/>
        <end position="171"/>
    </location>
</feature>
<keyword evidence="1" id="KW-0472">Membrane</keyword>
<dbReference type="Proteomes" id="UP000763557">
    <property type="component" value="Unassembled WGS sequence"/>
</dbReference>
<organism evidence="2 3">
    <name type="scientific">Kibdelosporangium persicum</name>
    <dbReference type="NCBI Taxonomy" id="2698649"/>
    <lineage>
        <taxon>Bacteria</taxon>
        <taxon>Bacillati</taxon>
        <taxon>Actinomycetota</taxon>
        <taxon>Actinomycetes</taxon>
        <taxon>Pseudonocardiales</taxon>
        <taxon>Pseudonocardiaceae</taxon>
        <taxon>Kibdelosporangium</taxon>
    </lineage>
</organism>
<sequence length="668" mass="65816">MTETAPDDAVTAPIDDGRPHVPAVAVFVAVAAALVGIAAVMLFGWTSAEGWRLLIVLAMIVGGAAIVLPAGDPDVRRTWVLGRSVLTGIGTASVLLAAYLAGIVLVGLSIPDGPIFASQQAELPSPVTILVLLYGVPLIALIVLAVRGLAAGLAGAGVVAPVLAVSIMAAAGADASVVAISSLVVAIACVPLALFSAAQWGRFATLVGLMAASFAVGAGVSPFGTLATSTSRPAAKATEAEAAVGTLPAGLVPVVLIGALGAAAVLLALAVSRRDTAGGLVGAALFTVPPAALLIPTLMTGEGLDVTRSLALAAVPLAVLLIALVAWRVSALRDVCARILRLPAAHPAGFAAAAGVAAVVLVVHSLPAFGFPGRVSGVITLVVLAAAAVLAVRLPGTPGAVLAGATLAGLQLGAPWLRVINGDSGFRNGSTEWRIAAIVGLVVAVAAVVVLVSRHRRAGVWAAAVYLLAGTMANLLWALLGADRLVSGRSGALEAIIIVVLPLLVLGVPAAIAALRGSAAGQAAGAVLVAVGAFIPLNAAISELPSGGGPTAEVALQFSLAPFTPTNAQGVARLLEAGPWTLAGVLAMLALLLVLLASTARRASAPLTAAGALAVLVASQVITLSALEVWGLDATELALGIFVAVAAVLGLVAILTAIAAGERRHPPT</sequence>
<feature type="transmembrane region" description="Helical" evidence="1">
    <location>
        <begin position="21"/>
        <end position="45"/>
    </location>
</feature>
<feature type="transmembrane region" description="Helical" evidence="1">
    <location>
        <begin position="277"/>
        <end position="298"/>
    </location>
</feature>
<keyword evidence="1" id="KW-0812">Transmembrane</keyword>
<dbReference type="RefSeq" id="WP_173128717.1">
    <property type="nucleotide sequence ID" value="NZ_CBCSGW010000113.1"/>
</dbReference>
<feature type="transmembrane region" description="Helical" evidence="1">
    <location>
        <begin position="127"/>
        <end position="146"/>
    </location>
</feature>
<feature type="transmembrane region" description="Helical" evidence="1">
    <location>
        <begin position="80"/>
        <end position="107"/>
    </location>
</feature>
<feature type="transmembrane region" description="Helical" evidence="1">
    <location>
        <begin position="348"/>
        <end position="369"/>
    </location>
</feature>
<feature type="transmembrane region" description="Helical" evidence="1">
    <location>
        <begin position="310"/>
        <end position="327"/>
    </location>
</feature>
<evidence type="ECO:0000313" key="2">
    <source>
        <dbReference type="EMBL" id="NRN65216.1"/>
    </source>
</evidence>
<keyword evidence="3" id="KW-1185">Reference proteome</keyword>
<keyword evidence="1" id="KW-1133">Transmembrane helix</keyword>
<comment type="caution">
    <text evidence="2">The sequence shown here is derived from an EMBL/GenBank/DDBJ whole genome shotgun (WGS) entry which is preliminary data.</text>
</comment>
<feature type="transmembrane region" description="Helical" evidence="1">
    <location>
        <begin position="177"/>
        <end position="196"/>
    </location>
</feature>
<feature type="transmembrane region" description="Helical" evidence="1">
    <location>
        <begin position="522"/>
        <end position="541"/>
    </location>
</feature>
<protein>
    <submittedName>
        <fullName evidence="2">Uncharacterized protein</fullName>
    </submittedName>
</protein>
<feature type="transmembrane region" description="Helical" evidence="1">
    <location>
        <begin position="459"/>
        <end position="480"/>
    </location>
</feature>
<feature type="transmembrane region" description="Helical" evidence="1">
    <location>
        <begin position="51"/>
        <end position="68"/>
    </location>
</feature>
<accession>A0ABX2F1M6</accession>
<feature type="transmembrane region" description="Helical" evidence="1">
    <location>
        <begin position="375"/>
        <end position="394"/>
    </location>
</feature>
<feature type="transmembrane region" description="Helical" evidence="1">
    <location>
        <begin position="637"/>
        <end position="660"/>
    </location>
</feature>
<feature type="transmembrane region" description="Helical" evidence="1">
    <location>
        <begin position="492"/>
        <end position="515"/>
    </location>
</feature>
<proteinExistence type="predicted"/>
<evidence type="ECO:0000256" key="1">
    <source>
        <dbReference type="SAM" id="Phobius"/>
    </source>
</evidence>